<feature type="region of interest" description="Disordered" evidence="1">
    <location>
        <begin position="117"/>
        <end position="219"/>
    </location>
</feature>
<keyword evidence="3" id="KW-1185">Reference proteome</keyword>
<comment type="caution">
    <text evidence="2">The sequence shown here is derived from an EMBL/GenBank/DDBJ whole genome shotgun (WGS) entry which is preliminary data.</text>
</comment>
<feature type="compositionally biased region" description="Basic residues" evidence="1">
    <location>
        <begin position="117"/>
        <end position="127"/>
    </location>
</feature>
<evidence type="ECO:0000256" key="1">
    <source>
        <dbReference type="SAM" id="MobiDB-lite"/>
    </source>
</evidence>
<organism evidence="2 3">
    <name type="scientific">Punica granatum</name>
    <name type="common">Pomegranate</name>
    <dbReference type="NCBI Taxonomy" id="22663"/>
    <lineage>
        <taxon>Eukaryota</taxon>
        <taxon>Viridiplantae</taxon>
        <taxon>Streptophyta</taxon>
        <taxon>Embryophyta</taxon>
        <taxon>Tracheophyta</taxon>
        <taxon>Spermatophyta</taxon>
        <taxon>Magnoliopsida</taxon>
        <taxon>eudicotyledons</taxon>
        <taxon>Gunneridae</taxon>
        <taxon>Pentapetalae</taxon>
        <taxon>rosids</taxon>
        <taxon>malvids</taxon>
        <taxon>Myrtales</taxon>
        <taxon>Lythraceae</taxon>
        <taxon>Punica</taxon>
    </lineage>
</organism>
<gene>
    <name evidence="2" type="ORF">CRG98_022969</name>
</gene>
<evidence type="ECO:0000313" key="2">
    <source>
        <dbReference type="EMBL" id="PKI56636.1"/>
    </source>
</evidence>
<dbReference type="EMBL" id="PGOL01001590">
    <property type="protein sequence ID" value="PKI56636.1"/>
    <property type="molecule type" value="Genomic_DNA"/>
</dbReference>
<dbReference type="AlphaFoldDB" id="A0A2I0JM87"/>
<name>A0A2I0JM87_PUNGR</name>
<proteinExistence type="predicted"/>
<reference evidence="2 3" key="1">
    <citation type="submission" date="2017-11" db="EMBL/GenBank/DDBJ databases">
        <title>De-novo sequencing of pomegranate (Punica granatum L.) genome.</title>
        <authorList>
            <person name="Akparov Z."/>
            <person name="Amiraslanov A."/>
            <person name="Hajiyeva S."/>
            <person name="Abbasov M."/>
            <person name="Kaur K."/>
            <person name="Hamwieh A."/>
            <person name="Solovyev V."/>
            <person name="Salamov A."/>
            <person name="Braich B."/>
            <person name="Kosarev P."/>
            <person name="Mahmoud A."/>
            <person name="Hajiyev E."/>
            <person name="Babayeva S."/>
            <person name="Izzatullayeva V."/>
            <person name="Mammadov A."/>
            <person name="Mammadov A."/>
            <person name="Sharifova S."/>
            <person name="Ojaghi J."/>
            <person name="Eynullazada K."/>
            <person name="Bayramov B."/>
            <person name="Abdulazimova A."/>
            <person name="Shahmuradov I."/>
        </authorList>
    </citation>
    <scope>NUCLEOTIDE SEQUENCE [LARGE SCALE GENOMIC DNA]</scope>
    <source>
        <strain evidence="3">cv. AG2017</strain>
        <tissue evidence="2">Leaf</tissue>
    </source>
</reference>
<dbReference type="STRING" id="22663.A0A2I0JM87"/>
<feature type="compositionally biased region" description="Basic and acidic residues" evidence="1">
    <location>
        <begin position="203"/>
        <end position="219"/>
    </location>
</feature>
<dbReference type="PANTHER" id="PTHR48475">
    <property type="entry name" value="RIBONUCLEASE H"/>
    <property type="match status" value="1"/>
</dbReference>
<feature type="compositionally biased region" description="Basic and acidic residues" evidence="1">
    <location>
        <begin position="129"/>
        <end position="140"/>
    </location>
</feature>
<sequence>MRILAEAELEEAEWAKQRYEQLNFIDEKRLKALCHRQCYQQRMARAFNARVRHRDFNPGDLVLRKVLHVTPDSRGKFSYNYDGPFVVKEVFSGGVVILSDMDGTENALPVNVDAIKKSKTSSRRPRQKLGNEWRDLKSREGGSWQKESTDHFLARSKTSLRRPRQKLGNEWRDLKSREGGSWQKESTDHFLARSKTSSRRPRQKLEDPRGTIPPKHGES</sequence>
<protein>
    <submittedName>
        <fullName evidence="2">Uncharacterized protein</fullName>
    </submittedName>
</protein>
<evidence type="ECO:0000313" key="3">
    <source>
        <dbReference type="Proteomes" id="UP000233551"/>
    </source>
</evidence>
<dbReference type="PANTHER" id="PTHR48475:SF1">
    <property type="entry name" value="RNASE H TYPE-1 DOMAIN-CONTAINING PROTEIN"/>
    <property type="match status" value="1"/>
</dbReference>
<dbReference type="Proteomes" id="UP000233551">
    <property type="component" value="Unassembled WGS sequence"/>
</dbReference>
<feature type="compositionally biased region" description="Basic and acidic residues" evidence="1">
    <location>
        <begin position="167"/>
        <end position="178"/>
    </location>
</feature>
<accession>A0A2I0JM87</accession>